<dbReference type="InterPro" id="IPR029063">
    <property type="entry name" value="SAM-dependent_MTases_sf"/>
</dbReference>
<feature type="compositionally biased region" description="Basic and acidic residues" evidence="1">
    <location>
        <begin position="102"/>
        <end position="115"/>
    </location>
</feature>
<dbReference type="Gene3D" id="3.40.50.150">
    <property type="entry name" value="Vaccinia Virus protein VP39"/>
    <property type="match status" value="1"/>
</dbReference>
<organism evidence="3 4">
    <name type="scientific">Microbacterium betulae</name>
    <dbReference type="NCBI Taxonomy" id="2981139"/>
    <lineage>
        <taxon>Bacteria</taxon>
        <taxon>Bacillati</taxon>
        <taxon>Actinomycetota</taxon>
        <taxon>Actinomycetes</taxon>
        <taxon>Micrococcales</taxon>
        <taxon>Microbacteriaceae</taxon>
        <taxon>Microbacterium</taxon>
    </lineage>
</organism>
<protein>
    <submittedName>
        <fullName evidence="3">Methyltransferase domain-containing protein</fullName>
    </submittedName>
</protein>
<proteinExistence type="predicted"/>
<gene>
    <name evidence="3" type="ORF">N8K70_17005</name>
</gene>
<dbReference type="CDD" id="cd02440">
    <property type="entry name" value="AdoMet_MTases"/>
    <property type="match status" value="1"/>
</dbReference>
<evidence type="ECO:0000313" key="3">
    <source>
        <dbReference type="EMBL" id="WOF23072.1"/>
    </source>
</evidence>
<dbReference type="GO" id="GO:0008757">
    <property type="term" value="F:S-adenosylmethionine-dependent methyltransferase activity"/>
    <property type="evidence" value="ECO:0007669"/>
    <property type="project" value="InterPro"/>
</dbReference>
<keyword evidence="4" id="KW-1185">Reference proteome</keyword>
<dbReference type="SUPFAM" id="SSF53335">
    <property type="entry name" value="S-adenosyl-L-methionine-dependent methyltransferases"/>
    <property type="match status" value="1"/>
</dbReference>
<reference evidence="3 4" key="1">
    <citation type="submission" date="2023-02" db="EMBL/GenBank/DDBJ databases">
        <title>Microbacterium betulae sp. nov., isolated from birch wood.</title>
        <authorList>
            <person name="Pasciak M."/>
            <person name="Pawlik K.J."/>
            <person name="Martynowski D."/>
            <person name="Laczmanski L."/>
            <person name="Ciekot J."/>
            <person name="Szponar B."/>
            <person name="Wojcik-Fatla A."/>
            <person name="Mackiewicz B."/>
            <person name="Farian E."/>
            <person name="Cholewa G."/>
            <person name="Cholewa A."/>
            <person name="Dutkiewicz J."/>
        </authorList>
    </citation>
    <scope>NUCLEOTIDE SEQUENCE [LARGE SCALE GENOMIC DNA]</scope>
    <source>
        <strain evidence="3 4">AB</strain>
    </source>
</reference>
<keyword evidence="3" id="KW-0808">Transferase</keyword>
<dbReference type="Pfam" id="PF08241">
    <property type="entry name" value="Methyltransf_11"/>
    <property type="match status" value="1"/>
</dbReference>
<sequence length="145" mass="15416">MEAVVGDARSLALPDADFDVVLLLGPLCHLQDGADRLEAPREARRVLVPGGILCAAMSRLSAVSRIVLSRRFADLPGDASIELLTTGMSGTELDPTEGALPEGHRHSARELEDRGRGRACGTRDVTVVGVEVCRRAGNGTAFTRR</sequence>
<accession>A0AA97I6X3</accession>
<evidence type="ECO:0000313" key="4">
    <source>
        <dbReference type="Proteomes" id="UP001305498"/>
    </source>
</evidence>
<dbReference type="Proteomes" id="UP001305498">
    <property type="component" value="Chromosome"/>
</dbReference>
<keyword evidence="3" id="KW-0489">Methyltransferase</keyword>
<dbReference type="RefSeq" id="WP_317139543.1">
    <property type="nucleotide sequence ID" value="NZ_CP118157.1"/>
</dbReference>
<dbReference type="KEGG" id="mbet:N8K70_17005"/>
<evidence type="ECO:0000259" key="2">
    <source>
        <dbReference type="Pfam" id="PF08241"/>
    </source>
</evidence>
<feature type="domain" description="Methyltransferase type 11" evidence="2">
    <location>
        <begin position="3"/>
        <end position="54"/>
    </location>
</feature>
<dbReference type="EMBL" id="CP118157">
    <property type="protein sequence ID" value="WOF23072.1"/>
    <property type="molecule type" value="Genomic_DNA"/>
</dbReference>
<dbReference type="InterPro" id="IPR013216">
    <property type="entry name" value="Methyltransf_11"/>
</dbReference>
<dbReference type="AlphaFoldDB" id="A0AA97I6X3"/>
<evidence type="ECO:0000256" key="1">
    <source>
        <dbReference type="SAM" id="MobiDB-lite"/>
    </source>
</evidence>
<feature type="region of interest" description="Disordered" evidence="1">
    <location>
        <begin position="96"/>
        <end position="115"/>
    </location>
</feature>
<dbReference type="GO" id="GO:0032259">
    <property type="term" value="P:methylation"/>
    <property type="evidence" value="ECO:0007669"/>
    <property type="project" value="UniProtKB-KW"/>
</dbReference>
<name>A0AA97I6X3_9MICO</name>